<feature type="coiled-coil region" evidence="1">
    <location>
        <begin position="68"/>
        <end position="98"/>
    </location>
</feature>
<evidence type="ECO:0000313" key="3">
    <source>
        <dbReference type="Proteomes" id="UP000278475"/>
    </source>
</evidence>
<proteinExistence type="predicted"/>
<name>A0A497EQV4_9CREN</name>
<sequence>MNVKISVFLFGKPAWELEDLEGNELPASYSQKLRELGKELDKRLQRIADIYDKLVANGWKPYGTLYDIDFFKEDIKDANQAREELAKLNISLEEVIIVECEEKPH</sequence>
<dbReference type="AlphaFoldDB" id="A0A497EQV4"/>
<dbReference type="EMBL" id="QMQV01000042">
    <property type="protein sequence ID" value="RLE49301.1"/>
    <property type="molecule type" value="Genomic_DNA"/>
</dbReference>
<organism evidence="2 3">
    <name type="scientific">Thermoproteota archaeon</name>
    <dbReference type="NCBI Taxonomy" id="2056631"/>
    <lineage>
        <taxon>Archaea</taxon>
        <taxon>Thermoproteota</taxon>
    </lineage>
</organism>
<dbReference type="Proteomes" id="UP000278475">
    <property type="component" value="Unassembled WGS sequence"/>
</dbReference>
<evidence type="ECO:0000313" key="2">
    <source>
        <dbReference type="EMBL" id="RLE49301.1"/>
    </source>
</evidence>
<accession>A0A497EQV4</accession>
<protein>
    <submittedName>
        <fullName evidence="2">Uncharacterized protein</fullName>
    </submittedName>
</protein>
<keyword evidence="1" id="KW-0175">Coiled coil</keyword>
<gene>
    <name evidence="2" type="ORF">DRJ31_05495</name>
</gene>
<comment type="caution">
    <text evidence="2">The sequence shown here is derived from an EMBL/GenBank/DDBJ whole genome shotgun (WGS) entry which is preliminary data.</text>
</comment>
<evidence type="ECO:0000256" key="1">
    <source>
        <dbReference type="SAM" id="Coils"/>
    </source>
</evidence>
<reference evidence="2 3" key="1">
    <citation type="submission" date="2018-06" db="EMBL/GenBank/DDBJ databases">
        <title>Extensive metabolic versatility and redundancy in microbially diverse, dynamic hydrothermal sediments.</title>
        <authorList>
            <person name="Dombrowski N."/>
            <person name="Teske A."/>
            <person name="Baker B.J."/>
        </authorList>
    </citation>
    <scope>NUCLEOTIDE SEQUENCE [LARGE SCALE GENOMIC DNA]</scope>
    <source>
        <strain evidence="2">B66_G16</strain>
    </source>
</reference>